<proteinExistence type="predicted"/>
<accession>A0A368XB11</accession>
<organism evidence="1 2">
    <name type="scientific">Pseudorhodoferax soli</name>
    <dbReference type="NCBI Taxonomy" id="545864"/>
    <lineage>
        <taxon>Bacteria</taxon>
        <taxon>Pseudomonadati</taxon>
        <taxon>Pseudomonadota</taxon>
        <taxon>Betaproteobacteria</taxon>
        <taxon>Burkholderiales</taxon>
        <taxon>Comamonadaceae</taxon>
    </lineage>
</organism>
<dbReference type="RefSeq" id="WP_114471953.1">
    <property type="nucleotide sequence ID" value="NZ_QPJK01000013.1"/>
</dbReference>
<dbReference type="AlphaFoldDB" id="A0A368XB11"/>
<reference evidence="1 2" key="1">
    <citation type="submission" date="2018-07" db="EMBL/GenBank/DDBJ databases">
        <title>Genomic Encyclopedia of Type Strains, Phase IV (KMG-IV): sequencing the most valuable type-strain genomes for metagenomic binning, comparative biology and taxonomic classification.</title>
        <authorList>
            <person name="Goeker M."/>
        </authorList>
    </citation>
    <scope>NUCLEOTIDE SEQUENCE [LARGE SCALE GENOMIC DNA]</scope>
    <source>
        <strain evidence="1 2">DSM 21634</strain>
    </source>
</reference>
<dbReference type="OrthoDB" id="9177208at2"/>
<keyword evidence="2" id="KW-1185">Reference proteome</keyword>
<comment type="caution">
    <text evidence="1">The sequence shown here is derived from an EMBL/GenBank/DDBJ whole genome shotgun (WGS) entry which is preliminary data.</text>
</comment>
<protein>
    <submittedName>
        <fullName evidence="1">Uncharacterized protein</fullName>
    </submittedName>
</protein>
<dbReference type="Proteomes" id="UP000252884">
    <property type="component" value="Unassembled WGS sequence"/>
</dbReference>
<sequence length="525" mass="58508">MRERFNTVAVAIPAQLFNVRCHVSIDRQVPAMTDFAVRLLHLSGPLDVSALREYFGLSASELRDLLEVLREEGLVGEANGRVSLTSYAESRFATSSDGLPRFTRIAERQSRPIFELLSYTPLPKALSNNYWDNALELKWGADDPQAGRTLERAEAAFHKHFIDIERFELEDVRRRAYACYKVDEIRAGRPFSVPLPVHFEVDLDGNVEFEIDAQLDLLPESLRSQVRTLTADRIAALSTRPDNLSAFVDRFDDELLARYLPTPGPGEARSAVIRPDGRIGLRKTPVLDFGRYVHEVHGQANGEVYDGGGSQALLGALYMPKCQSRLLDGLRKALPQLKKSTKAALPPAVFWVIPDSDLWGRTSLVRDLLHGVRVALQDARAEPPEIIVVAPCRQDENRDRLVKRARHLLEAGFSRVILSPCLPKHECFEVLLIPGVFGAATYQWTVPSANRYNVPLGFLTQSSIKLQRMAAFSQAAIAASLYTADRGSGTTPDERKFRFEEAAAAEFAFLDHYATSLAPLTGGRE</sequence>
<evidence type="ECO:0000313" key="2">
    <source>
        <dbReference type="Proteomes" id="UP000252884"/>
    </source>
</evidence>
<gene>
    <name evidence="1" type="ORF">DES41_11385</name>
</gene>
<dbReference type="EMBL" id="QPJK01000013">
    <property type="protein sequence ID" value="RCW65161.1"/>
    <property type="molecule type" value="Genomic_DNA"/>
</dbReference>
<name>A0A368XB11_9BURK</name>
<evidence type="ECO:0000313" key="1">
    <source>
        <dbReference type="EMBL" id="RCW65161.1"/>
    </source>
</evidence>